<evidence type="ECO:0000259" key="2">
    <source>
        <dbReference type="Pfam" id="PF24803"/>
    </source>
</evidence>
<comment type="caution">
    <text evidence="3">The sequence shown here is derived from an EMBL/GenBank/DDBJ whole genome shotgun (WGS) entry which is preliminary data.</text>
</comment>
<dbReference type="Pfam" id="PF24803">
    <property type="entry name" value="DUF7704"/>
    <property type="match status" value="1"/>
</dbReference>
<accession>A0AA39QXP8</accession>
<organism evidence="3 4">
    <name type="scientific">Cladonia borealis</name>
    <dbReference type="NCBI Taxonomy" id="184061"/>
    <lineage>
        <taxon>Eukaryota</taxon>
        <taxon>Fungi</taxon>
        <taxon>Dikarya</taxon>
        <taxon>Ascomycota</taxon>
        <taxon>Pezizomycotina</taxon>
        <taxon>Lecanoromycetes</taxon>
        <taxon>OSLEUM clade</taxon>
        <taxon>Lecanoromycetidae</taxon>
        <taxon>Lecanorales</taxon>
        <taxon>Lecanorineae</taxon>
        <taxon>Cladoniaceae</taxon>
        <taxon>Cladonia</taxon>
    </lineage>
</organism>
<feature type="transmembrane region" description="Helical" evidence="1">
    <location>
        <begin position="12"/>
        <end position="30"/>
    </location>
</feature>
<feature type="transmembrane region" description="Helical" evidence="1">
    <location>
        <begin position="57"/>
        <end position="79"/>
    </location>
</feature>
<keyword evidence="4" id="KW-1185">Reference proteome</keyword>
<evidence type="ECO:0000313" key="4">
    <source>
        <dbReference type="Proteomes" id="UP001166286"/>
    </source>
</evidence>
<protein>
    <recommendedName>
        <fullName evidence="2">DUF7704 domain-containing protein</fullName>
    </recommendedName>
</protein>
<evidence type="ECO:0000256" key="1">
    <source>
        <dbReference type="SAM" id="Phobius"/>
    </source>
</evidence>
<evidence type="ECO:0000313" key="3">
    <source>
        <dbReference type="EMBL" id="KAK0509854.1"/>
    </source>
</evidence>
<feature type="transmembrane region" description="Helical" evidence="1">
    <location>
        <begin position="88"/>
        <end position="108"/>
    </location>
</feature>
<reference evidence="3" key="1">
    <citation type="submission" date="2023-03" db="EMBL/GenBank/DDBJ databases">
        <title>Complete genome of Cladonia borealis.</title>
        <authorList>
            <person name="Park H."/>
        </authorList>
    </citation>
    <scope>NUCLEOTIDE SEQUENCE</scope>
    <source>
        <strain evidence="3">ANT050790</strain>
    </source>
</reference>
<keyword evidence="1" id="KW-1133">Transmembrane helix</keyword>
<dbReference type="Proteomes" id="UP001166286">
    <property type="component" value="Unassembled WGS sequence"/>
</dbReference>
<dbReference type="EMBL" id="JAFEKC020000017">
    <property type="protein sequence ID" value="KAK0509854.1"/>
    <property type="molecule type" value="Genomic_DNA"/>
</dbReference>
<feature type="transmembrane region" description="Helical" evidence="1">
    <location>
        <begin position="120"/>
        <end position="144"/>
    </location>
</feature>
<sequence>MASILPPIPRFVFTIFEPLSLVAGLFAAVLDTENFVKGQLPSASATPVWPAASTRMMALQLGNLYGLLGMVGIGVLYFTSEARVVRNYLLACAIADVGHVWATYAVMGQKDFLDVTNWNALAWGNIGVTMGLLITRVLYLAGILGEDKIVESTKQAVKKRS</sequence>
<keyword evidence="1" id="KW-0472">Membrane</keyword>
<gene>
    <name evidence="3" type="ORF">JMJ35_007248</name>
</gene>
<name>A0AA39QXP8_9LECA</name>
<proteinExistence type="predicted"/>
<dbReference type="InterPro" id="IPR056121">
    <property type="entry name" value="DUF7704"/>
</dbReference>
<dbReference type="AlphaFoldDB" id="A0AA39QXP8"/>
<dbReference type="PANTHER" id="PTHR37019:SF2">
    <property type="entry name" value="EXPERA DOMAIN-CONTAINING PROTEIN"/>
    <property type="match status" value="1"/>
</dbReference>
<dbReference type="PANTHER" id="PTHR37019">
    <property type="entry name" value="CHROMOSOME 1, WHOLE GENOME SHOTGUN SEQUENCE"/>
    <property type="match status" value="1"/>
</dbReference>
<keyword evidence="1" id="KW-0812">Transmembrane</keyword>
<feature type="domain" description="DUF7704" evidence="2">
    <location>
        <begin position="2"/>
        <end position="145"/>
    </location>
</feature>